<dbReference type="Pfam" id="PF00593">
    <property type="entry name" value="TonB_dep_Rec_b-barrel"/>
    <property type="match status" value="1"/>
</dbReference>
<reference evidence="18 19" key="1">
    <citation type="submission" date="2015-12" db="EMBL/GenBank/DDBJ databases">
        <title>Nitrous oxide reduction kinetics distinguish bacteria harboring typical versus atypical NosZ.</title>
        <authorList>
            <person name="Yoon S."/>
            <person name="Nissen S."/>
            <person name="Park D."/>
            <person name="Sanford R.A."/>
            <person name="Loeffler F.E."/>
        </authorList>
    </citation>
    <scope>NUCLEOTIDE SEQUENCE [LARGE SCALE GENOMIC DNA]</scope>
    <source>
        <strain evidence="18 19">ATCC BAA-841</strain>
    </source>
</reference>
<dbReference type="SMART" id="SM00965">
    <property type="entry name" value="STN"/>
    <property type="match status" value="1"/>
</dbReference>
<dbReference type="PROSITE" id="PS52016">
    <property type="entry name" value="TONB_DEPENDENT_REC_3"/>
    <property type="match status" value="1"/>
</dbReference>
<dbReference type="CDD" id="cd01347">
    <property type="entry name" value="ligand_gated_channel"/>
    <property type="match status" value="1"/>
</dbReference>
<evidence type="ECO:0000256" key="2">
    <source>
        <dbReference type="ARBA" id="ARBA00009810"/>
    </source>
</evidence>
<dbReference type="GO" id="GO:0015344">
    <property type="term" value="F:siderophore uptake transmembrane transporter activity"/>
    <property type="evidence" value="ECO:0007669"/>
    <property type="project" value="TreeGrafter"/>
</dbReference>
<keyword evidence="12" id="KW-0675">Receptor</keyword>
<keyword evidence="10 16" id="KW-0798">TonB box</keyword>
<dbReference type="EMBL" id="LODL01000021">
    <property type="protein sequence ID" value="KXB30294.1"/>
    <property type="molecule type" value="Genomic_DNA"/>
</dbReference>
<accession>A0A133XH74</accession>
<name>A0A133XH74_9RHOO</name>
<dbReference type="InterPro" id="IPR010105">
    <property type="entry name" value="TonB_sidphr_rcpt"/>
</dbReference>
<evidence type="ECO:0000256" key="13">
    <source>
        <dbReference type="ARBA" id="ARBA00023237"/>
    </source>
</evidence>
<dbReference type="RefSeq" id="WP_066883782.1">
    <property type="nucleotide sequence ID" value="NZ_LODL01000021.1"/>
</dbReference>
<evidence type="ECO:0000256" key="9">
    <source>
        <dbReference type="ARBA" id="ARBA00023065"/>
    </source>
</evidence>
<keyword evidence="3 14" id="KW-0813">Transport</keyword>
<comment type="subcellular location">
    <subcellularLocation>
        <location evidence="1 14">Cell outer membrane</location>
        <topology evidence="1 14">Multi-pass membrane protein</topology>
    </subcellularLocation>
</comment>
<dbReference type="InterPro" id="IPR012910">
    <property type="entry name" value="Plug_dom"/>
</dbReference>
<dbReference type="Gene3D" id="2.40.170.20">
    <property type="entry name" value="TonB-dependent receptor, beta-barrel domain"/>
    <property type="match status" value="1"/>
</dbReference>
<dbReference type="NCBIfam" id="TIGR01783">
    <property type="entry name" value="TonB-siderophor"/>
    <property type="match status" value="1"/>
</dbReference>
<dbReference type="PANTHER" id="PTHR32552:SF82">
    <property type="entry name" value="FCUA PROTEIN"/>
    <property type="match status" value="1"/>
</dbReference>
<evidence type="ECO:0000313" key="18">
    <source>
        <dbReference type="EMBL" id="KXB30294.1"/>
    </source>
</evidence>
<keyword evidence="9" id="KW-0406">Ion transport</keyword>
<keyword evidence="4 14" id="KW-1134">Transmembrane beta strand</keyword>
<evidence type="ECO:0000256" key="15">
    <source>
        <dbReference type="PROSITE-ProRule" id="PRU10144"/>
    </source>
</evidence>
<dbReference type="InterPro" id="IPR036942">
    <property type="entry name" value="Beta-barrel_TonB_sf"/>
</dbReference>
<dbReference type="Pfam" id="PF07715">
    <property type="entry name" value="Plug"/>
    <property type="match status" value="1"/>
</dbReference>
<organism evidence="18 19">
    <name type="scientific">Dechloromonas denitrificans</name>
    <dbReference type="NCBI Taxonomy" id="281362"/>
    <lineage>
        <taxon>Bacteria</taxon>
        <taxon>Pseudomonadati</taxon>
        <taxon>Pseudomonadota</taxon>
        <taxon>Betaproteobacteria</taxon>
        <taxon>Rhodocyclales</taxon>
        <taxon>Azonexaceae</taxon>
        <taxon>Dechloromonas</taxon>
    </lineage>
</organism>
<evidence type="ECO:0000256" key="4">
    <source>
        <dbReference type="ARBA" id="ARBA00022452"/>
    </source>
</evidence>
<dbReference type="GO" id="GO:0009279">
    <property type="term" value="C:cell outer membrane"/>
    <property type="evidence" value="ECO:0007669"/>
    <property type="project" value="UniProtKB-SubCell"/>
</dbReference>
<evidence type="ECO:0000256" key="8">
    <source>
        <dbReference type="ARBA" id="ARBA00023004"/>
    </source>
</evidence>
<proteinExistence type="inferred from homology"/>
<dbReference type="SUPFAM" id="SSF56935">
    <property type="entry name" value="Porins"/>
    <property type="match status" value="1"/>
</dbReference>
<keyword evidence="8" id="KW-0408">Iron</keyword>
<evidence type="ECO:0000256" key="5">
    <source>
        <dbReference type="ARBA" id="ARBA00022496"/>
    </source>
</evidence>
<dbReference type="AlphaFoldDB" id="A0A133XH74"/>
<dbReference type="GO" id="GO:0015891">
    <property type="term" value="P:siderophore transport"/>
    <property type="evidence" value="ECO:0007669"/>
    <property type="project" value="InterPro"/>
</dbReference>
<evidence type="ECO:0000256" key="14">
    <source>
        <dbReference type="PROSITE-ProRule" id="PRU01360"/>
    </source>
</evidence>
<protein>
    <submittedName>
        <fullName evidence="18">Energy transducer TonB</fullName>
    </submittedName>
</protein>
<keyword evidence="19" id="KW-1185">Reference proteome</keyword>
<keyword evidence="5" id="KW-0410">Iron transport</keyword>
<dbReference type="InterPro" id="IPR000531">
    <property type="entry name" value="Beta-barrel_TonB"/>
</dbReference>
<dbReference type="Gene3D" id="3.55.50.30">
    <property type="match status" value="1"/>
</dbReference>
<dbReference type="InterPro" id="IPR039426">
    <property type="entry name" value="TonB-dep_rcpt-like"/>
</dbReference>
<evidence type="ECO:0000256" key="12">
    <source>
        <dbReference type="ARBA" id="ARBA00023170"/>
    </source>
</evidence>
<feature type="short sequence motif" description="TonB C-terminal box" evidence="15">
    <location>
        <begin position="783"/>
        <end position="800"/>
    </location>
</feature>
<gene>
    <name evidence="18" type="ORF">AT959_13150</name>
</gene>
<dbReference type="InterPro" id="IPR037066">
    <property type="entry name" value="Plug_dom_sf"/>
</dbReference>
<evidence type="ECO:0000313" key="19">
    <source>
        <dbReference type="Proteomes" id="UP000070186"/>
    </source>
</evidence>
<evidence type="ECO:0000256" key="3">
    <source>
        <dbReference type="ARBA" id="ARBA00022448"/>
    </source>
</evidence>
<comment type="similarity">
    <text evidence="2 14 16">Belongs to the TonB-dependent receptor family.</text>
</comment>
<evidence type="ECO:0000256" key="7">
    <source>
        <dbReference type="ARBA" id="ARBA00022729"/>
    </source>
</evidence>
<dbReference type="InterPro" id="IPR011662">
    <property type="entry name" value="Secretin/TonB_short_N"/>
</dbReference>
<dbReference type="PANTHER" id="PTHR32552">
    <property type="entry name" value="FERRICHROME IRON RECEPTOR-RELATED"/>
    <property type="match status" value="1"/>
</dbReference>
<keyword evidence="7" id="KW-0732">Signal</keyword>
<dbReference type="Proteomes" id="UP000070186">
    <property type="component" value="Unassembled WGS sequence"/>
</dbReference>
<evidence type="ECO:0000256" key="16">
    <source>
        <dbReference type="RuleBase" id="RU003357"/>
    </source>
</evidence>
<comment type="caution">
    <text evidence="18">The sequence shown here is derived from an EMBL/GenBank/DDBJ whole genome shotgun (WGS) entry which is preliminary data.</text>
</comment>
<evidence type="ECO:0000256" key="1">
    <source>
        <dbReference type="ARBA" id="ARBA00004571"/>
    </source>
</evidence>
<evidence type="ECO:0000256" key="11">
    <source>
        <dbReference type="ARBA" id="ARBA00023136"/>
    </source>
</evidence>
<dbReference type="PROSITE" id="PS01156">
    <property type="entry name" value="TONB_DEPENDENT_REC_2"/>
    <property type="match status" value="1"/>
</dbReference>
<feature type="domain" description="Secretin/TonB short N-terminal" evidence="17">
    <location>
        <begin position="66"/>
        <end position="116"/>
    </location>
</feature>
<evidence type="ECO:0000256" key="6">
    <source>
        <dbReference type="ARBA" id="ARBA00022692"/>
    </source>
</evidence>
<keyword evidence="13 14" id="KW-0998">Cell outer membrane</keyword>
<evidence type="ECO:0000256" key="10">
    <source>
        <dbReference type="ARBA" id="ARBA00023077"/>
    </source>
</evidence>
<dbReference type="GO" id="GO:0038023">
    <property type="term" value="F:signaling receptor activity"/>
    <property type="evidence" value="ECO:0007669"/>
    <property type="project" value="InterPro"/>
</dbReference>
<dbReference type="Gene3D" id="2.170.130.10">
    <property type="entry name" value="TonB-dependent receptor, plug domain"/>
    <property type="match status" value="1"/>
</dbReference>
<keyword evidence="11 14" id="KW-0472">Membrane</keyword>
<dbReference type="InterPro" id="IPR010917">
    <property type="entry name" value="TonB_rcpt_CS"/>
</dbReference>
<dbReference type="STRING" id="281362.AT959_13150"/>
<sequence>MPDLHLLSQHTLVLAVRAALLVGPALGLGFAPQSALAQAARPAQAFDIPAGPLSTTLTRIASQAGWQLSVNAALLAGKNAPAIAGSMSAQSAIEQALAGSGLDGVVVGGELRVRPRSESEATLSPLTVTAAMQPGELPKAYAGGQMARGGRLGMLGNVDTMDSPFSVTAFTAQSIQDAQATTVADMVRLDPSVRSSGMGADNADAFFIRGFAVGDNNTGEIAFDGLYGVGPNYRVMADYAERIEVLKGPAAMIYGMSPNGAGGGTINVVPKRAANDLTQVRGDYLSDGQLGGHVDVARRFGPERQFGVRFNGAYQNGDTALDNQSKRTSLGALALDYQGEKLKATLDLIDQRENIDAPSRRLWLNNGVAVPEAPDGRRNTTQSWEYSRSDEQSALLRLEYEAAEQLSVFGSFGTAQTDVERLFNTPSITSSSGNTSVLPVAAIFDVQRSSLEGGLRGRFETGALKHRVTLQFSRYEDSLGRGTVNGRTYTSNLYNPIDQPAQDVALPGSVLKQSANTLSGVALSDTVSAFDERLQVILGLRQQNVNSENYAASGAVSSSYDKSALTPMLGVVFKPLNHVSLYGNYIEGLAKGDSAPMTALNAGEVFAPYKTKQHEIGVKVDHGRLMTMLSAFQITRPSGQLSNNVYAVDGEQRNRGIELSAFGAAGDGVRLYSGITWIDAKLTQTNSAATQGNTAVGVPGVQASFNAEWDVPVLSGLTVSGSVLHSGKQYVDQSNSRQLPAWTTLDLGARYKTSLVGKNVVWRANLRNALDKEYWAGASTWSTLAIGMPRTFQLSATVDF</sequence>
<evidence type="ECO:0000259" key="17">
    <source>
        <dbReference type="SMART" id="SM00965"/>
    </source>
</evidence>
<keyword evidence="6 14" id="KW-0812">Transmembrane</keyword>